<evidence type="ECO:0000256" key="2">
    <source>
        <dbReference type="ARBA" id="ARBA00023002"/>
    </source>
</evidence>
<evidence type="ECO:0000256" key="6">
    <source>
        <dbReference type="PROSITE-ProRule" id="PRU10007"/>
    </source>
</evidence>
<dbReference type="InterPro" id="IPR016160">
    <property type="entry name" value="Ald_DH_CS_CYS"/>
</dbReference>
<dbReference type="Gene3D" id="3.40.605.10">
    <property type="entry name" value="Aldehyde Dehydrogenase, Chain A, domain 1"/>
    <property type="match status" value="1"/>
</dbReference>
<dbReference type="GO" id="GO:0006081">
    <property type="term" value="P:aldehyde metabolic process"/>
    <property type="evidence" value="ECO:0007669"/>
    <property type="project" value="InterPro"/>
</dbReference>
<comment type="similarity">
    <text evidence="1 4 7">Belongs to the aldehyde dehydrogenase family.</text>
</comment>
<keyword evidence="2 4" id="KW-0560">Oxidoreductase</keyword>
<evidence type="ECO:0000256" key="7">
    <source>
        <dbReference type="RuleBase" id="RU003345"/>
    </source>
</evidence>
<protein>
    <recommendedName>
        <fullName evidence="4">Aldehyde dehydrogenase</fullName>
    </recommendedName>
</protein>
<dbReference type="InterPro" id="IPR016161">
    <property type="entry name" value="Ald_DH/histidinol_DH"/>
</dbReference>
<accession>A0A7X2IQA4</accession>
<dbReference type="EMBL" id="WKJJ01000013">
    <property type="protein sequence ID" value="MRV74166.1"/>
    <property type="molecule type" value="Genomic_DNA"/>
</dbReference>
<keyword evidence="10" id="KW-1185">Reference proteome</keyword>
<evidence type="ECO:0000313" key="9">
    <source>
        <dbReference type="EMBL" id="MRV74166.1"/>
    </source>
</evidence>
<name>A0A7X2IQA4_9BURK</name>
<feature type="active site" evidence="5 6">
    <location>
        <position position="228"/>
    </location>
</feature>
<dbReference type="PANTHER" id="PTHR43570:SF20">
    <property type="entry name" value="ALDEHYDE DEHYDROGENASE ALDX-RELATED"/>
    <property type="match status" value="1"/>
</dbReference>
<dbReference type="RefSeq" id="WP_154377478.1">
    <property type="nucleotide sequence ID" value="NZ_WKJJ01000013.1"/>
</dbReference>
<dbReference type="Gene3D" id="3.40.309.10">
    <property type="entry name" value="Aldehyde Dehydrogenase, Chain A, domain 2"/>
    <property type="match status" value="1"/>
</dbReference>
<dbReference type="GO" id="GO:0004029">
    <property type="term" value="F:aldehyde dehydrogenase (NAD+) activity"/>
    <property type="evidence" value="ECO:0007669"/>
    <property type="project" value="TreeGrafter"/>
</dbReference>
<dbReference type="SUPFAM" id="SSF53720">
    <property type="entry name" value="ALDH-like"/>
    <property type="match status" value="1"/>
</dbReference>
<dbReference type="Proteomes" id="UP000446768">
    <property type="component" value="Unassembled WGS sequence"/>
</dbReference>
<dbReference type="InterPro" id="IPR016163">
    <property type="entry name" value="Ald_DH_C"/>
</dbReference>
<reference evidence="9 10" key="1">
    <citation type="submission" date="2019-11" db="EMBL/GenBank/DDBJ databases">
        <title>Novel species isolated from a subtropical stream in China.</title>
        <authorList>
            <person name="Lu H."/>
        </authorList>
    </citation>
    <scope>NUCLEOTIDE SEQUENCE [LARGE SCALE GENOMIC DNA]</scope>
    <source>
        <strain evidence="9 10">FT92W</strain>
    </source>
</reference>
<dbReference type="InterPro" id="IPR015590">
    <property type="entry name" value="Aldehyde_DH_dom"/>
</dbReference>
<evidence type="ECO:0000259" key="8">
    <source>
        <dbReference type="Pfam" id="PF00171"/>
    </source>
</evidence>
<keyword evidence="3" id="KW-0520">NAD</keyword>
<dbReference type="AlphaFoldDB" id="A0A7X2IQA4"/>
<evidence type="ECO:0000256" key="3">
    <source>
        <dbReference type="ARBA" id="ARBA00023027"/>
    </source>
</evidence>
<evidence type="ECO:0000256" key="5">
    <source>
        <dbReference type="PIRSR" id="PIRSR036492-1"/>
    </source>
</evidence>
<dbReference type="Pfam" id="PF00171">
    <property type="entry name" value="Aldedh"/>
    <property type="match status" value="1"/>
</dbReference>
<dbReference type="InterPro" id="IPR016162">
    <property type="entry name" value="Ald_DH_N"/>
</dbReference>
<dbReference type="FunFam" id="3.40.309.10:FF:000003">
    <property type="entry name" value="Aldehyde dehydrogenase"/>
    <property type="match status" value="1"/>
</dbReference>
<dbReference type="PROSITE" id="PS00070">
    <property type="entry name" value="ALDEHYDE_DEHYDR_CYS"/>
    <property type="match status" value="1"/>
</dbReference>
<sequence>MNDAPPSQALHAAAGEADPHRMRAVFDVQQATALRWRDSTAAERIARIVKLRDAMLAHRTAFHTAFAQDYRKPEAEVEVSEFLPVMDEIHQAIGSLRRWMKPKRVWPTKTMLGTRAHVQYQPRGRVLVIAPWNYPLSLCFGPLVSALAAGNTVIIKPSEMTPAVSALMGRIIADIFPAHEVALFEGSLPTSQALLDLPFDHIFFTGSPAVGKVVMAAAARHLASVTLELGGKSPVIVDASANVQMAAETLMWGKFLNNGQTCVAPDTAYVHASVKQAFVDACRSVLQQRYGAGAAAQKACGDLTRVVNRRHTQRVAHLLNDAVERGAKVLAGGDIDEAQCYIAPTLLERVPAGAAILSEEIFGPVLPIVEYTDLDQVIHDINSQPKPLALYLWSTDRRAIRRVLSHTSSGGACVNHCVAHFAHGNLPFGGVNNSGIGNAHGEYGFKAFSHERAVLRGSWLHLVKLFFPPYTPTRNKLIRMTVDLLRLPF</sequence>
<gene>
    <name evidence="9" type="ORF">GJ700_20870</name>
</gene>
<dbReference type="CDD" id="cd07134">
    <property type="entry name" value="ALDH_AlkH-like"/>
    <property type="match status" value="1"/>
</dbReference>
<dbReference type="InterPro" id="IPR029510">
    <property type="entry name" value="Ald_DH_CS_GLU"/>
</dbReference>
<dbReference type="FunFam" id="3.40.605.10:FF:000004">
    <property type="entry name" value="Aldehyde dehydrogenase"/>
    <property type="match status" value="1"/>
</dbReference>
<dbReference type="PROSITE" id="PS00687">
    <property type="entry name" value="ALDEHYDE_DEHYDR_GLU"/>
    <property type="match status" value="1"/>
</dbReference>
<dbReference type="PIRSF" id="PIRSF036492">
    <property type="entry name" value="ALDH"/>
    <property type="match status" value="1"/>
</dbReference>
<feature type="active site" evidence="5">
    <location>
        <position position="262"/>
    </location>
</feature>
<dbReference type="GO" id="GO:0005737">
    <property type="term" value="C:cytoplasm"/>
    <property type="evidence" value="ECO:0007669"/>
    <property type="project" value="TreeGrafter"/>
</dbReference>
<proteinExistence type="inferred from homology"/>
<dbReference type="InterPro" id="IPR012394">
    <property type="entry name" value="Aldehyde_DH_NAD(P)"/>
</dbReference>
<comment type="caution">
    <text evidence="9">The sequence shown here is derived from an EMBL/GenBank/DDBJ whole genome shotgun (WGS) entry which is preliminary data.</text>
</comment>
<organism evidence="9 10">
    <name type="scientific">Pseudoduganella rivuli</name>
    <dbReference type="NCBI Taxonomy" id="2666085"/>
    <lineage>
        <taxon>Bacteria</taxon>
        <taxon>Pseudomonadati</taxon>
        <taxon>Pseudomonadota</taxon>
        <taxon>Betaproteobacteria</taxon>
        <taxon>Burkholderiales</taxon>
        <taxon>Oxalobacteraceae</taxon>
        <taxon>Telluria group</taxon>
        <taxon>Pseudoduganella</taxon>
    </lineage>
</organism>
<evidence type="ECO:0000256" key="4">
    <source>
        <dbReference type="PIRNR" id="PIRNR036492"/>
    </source>
</evidence>
<dbReference type="PANTHER" id="PTHR43570">
    <property type="entry name" value="ALDEHYDE DEHYDROGENASE"/>
    <property type="match status" value="1"/>
</dbReference>
<feature type="domain" description="Aldehyde dehydrogenase" evidence="8">
    <location>
        <begin position="12"/>
        <end position="453"/>
    </location>
</feature>
<evidence type="ECO:0000256" key="1">
    <source>
        <dbReference type="ARBA" id="ARBA00009986"/>
    </source>
</evidence>
<evidence type="ECO:0000313" key="10">
    <source>
        <dbReference type="Proteomes" id="UP000446768"/>
    </source>
</evidence>